<evidence type="ECO:0000313" key="9">
    <source>
        <dbReference type="Proteomes" id="UP000178367"/>
    </source>
</evidence>
<accession>A0A1F5SIM3</accession>
<keyword evidence="3 6" id="KW-0812">Transmembrane</keyword>
<keyword evidence="2" id="KW-1003">Cell membrane</keyword>
<comment type="subcellular location">
    <subcellularLocation>
        <location evidence="1">Cell membrane</location>
        <topology evidence="1">Multi-pass membrane protein</topology>
    </subcellularLocation>
</comment>
<evidence type="ECO:0000259" key="7">
    <source>
        <dbReference type="Pfam" id="PF12698"/>
    </source>
</evidence>
<organism evidence="8 9">
    <name type="scientific">Candidatus Falkowbacteria bacterium RIFOXYA2_FULL_47_19</name>
    <dbReference type="NCBI Taxonomy" id="1797994"/>
    <lineage>
        <taxon>Bacteria</taxon>
        <taxon>Candidatus Falkowiibacteriota</taxon>
    </lineage>
</organism>
<dbReference type="PANTHER" id="PTHR30294:SF29">
    <property type="entry name" value="MULTIDRUG ABC TRANSPORTER PERMEASE YBHS-RELATED"/>
    <property type="match status" value="1"/>
</dbReference>
<dbReference type="GO" id="GO:0005886">
    <property type="term" value="C:plasma membrane"/>
    <property type="evidence" value="ECO:0007669"/>
    <property type="project" value="UniProtKB-SubCell"/>
</dbReference>
<dbReference type="Pfam" id="PF12698">
    <property type="entry name" value="ABC2_membrane_3"/>
    <property type="match status" value="1"/>
</dbReference>
<dbReference type="Proteomes" id="UP000178367">
    <property type="component" value="Unassembled WGS sequence"/>
</dbReference>
<keyword evidence="4 6" id="KW-1133">Transmembrane helix</keyword>
<dbReference type="EMBL" id="MFGB01000017">
    <property type="protein sequence ID" value="OGF26141.1"/>
    <property type="molecule type" value="Genomic_DNA"/>
</dbReference>
<feature type="transmembrane region" description="Helical" evidence="6">
    <location>
        <begin position="21"/>
        <end position="40"/>
    </location>
</feature>
<feature type="transmembrane region" description="Helical" evidence="6">
    <location>
        <begin position="99"/>
        <end position="125"/>
    </location>
</feature>
<sequence>MNKTIYWKTIYTLFKKELMSYFNSPIAYIFIGVFLVVGNWLFFKNFFLIGQASLRGYFDLLPWIFLFLSPAITMRLWAEEKKSGTIEFLLTLPVTDWQVVLAKFFGALAFMKIALLLTITLPITVASLGNVDLGPVIGGYLGAILLGGAYLALGLFISSLTKNQIIAFILGLVASFAAFIIGADFVLTGAPKFLVPVMSFLGLGSHFYNIAKGVIDSRDIIFYGSFIFIFLWLNARMIEARGWK</sequence>
<evidence type="ECO:0000256" key="4">
    <source>
        <dbReference type="ARBA" id="ARBA00022989"/>
    </source>
</evidence>
<dbReference type="GO" id="GO:0140359">
    <property type="term" value="F:ABC-type transporter activity"/>
    <property type="evidence" value="ECO:0007669"/>
    <property type="project" value="InterPro"/>
</dbReference>
<dbReference type="InterPro" id="IPR013525">
    <property type="entry name" value="ABC2_TM"/>
</dbReference>
<evidence type="ECO:0000256" key="5">
    <source>
        <dbReference type="ARBA" id="ARBA00023136"/>
    </source>
</evidence>
<evidence type="ECO:0000256" key="2">
    <source>
        <dbReference type="ARBA" id="ARBA00022475"/>
    </source>
</evidence>
<gene>
    <name evidence="8" type="ORF">A2227_02895</name>
</gene>
<dbReference type="PANTHER" id="PTHR30294">
    <property type="entry name" value="MEMBRANE COMPONENT OF ABC TRANSPORTER YHHJ-RELATED"/>
    <property type="match status" value="1"/>
</dbReference>
<dbReference type="STRING" id="1797994.A2227_02895"/>
<proteinExistence type="predicted"/>
<dbReference type="InterPro" id="IPR051449">
    <property type="entry name" value="ABC-2_transporter_component"/>
</dbReference>
<feature type="transmembrane region" description="Helical" evidence="6">
    <location>
        <begin position="165"/>
        <end position="187"/>
    </location>
</feature>
<evidence type="ECO:0000256" key="1">
    <source>
        <dbReference type="ARBA" id="ARBA00004651"/>
    </source>
</evidence>
<protein>
    <submittedName>
        <fullName evidence="8">ABC transporter</fullName>
    </submittedName>
</protein>
<keyword evidence="5 6" id="KW-0472">Membrane</keyword>
<name>A0A1F5SIM3_9BACT</name>
<feature type="transmembrane region" description="Helical" evidence="6">
    <location>
        <begin position="60"/>
        <end position="78"/>
    </location>
</feature>
<evidence type="ECO:0000256" key="6">
    <source>
        <dbReference type="SAM" id="Phobius"/>
    </source>
</evidence>
<feature type="transmembrane region" description="Helical" evidence="6">
    <location>
        <begin position="220"/>
        <end position="238"/>
    </location>
</feature>
<evidence type="ECO:0000256" key="3">
    <source>
        <dbReference type="ARBA" id="ARBA00022692"/>
    </source>
</evidence>
<evidence type="ECO:0000313" key="8">
    <source>
        <dbReference type="EMBL" id="OGF26141.1"/>
    </source>
</evidence>
<dbReference type="AlphaFoldDB" id="A0A1F5SIM3"/>
<comment type="caution">
    <text evidence="8">The sequence shown here is derived from an EMBL/GenBank/DDBJ whole genome shotgun (WGS) entry which is preliminary data.</text>
</comment>
<feature type="domain" description="ABC-2 type transporter transmembrane" evidence="7">
    <location>
        <begin position="56"/>
        <end position="235"/>
    </location>
</feature>
<feature type="transmembrane region" description="Helical" evidence="6">
    <location>
        <begin position="137"/>
        <end position="158"/>
    </location>
</feature>
<reference evidence="8 9" key="1">
    <citation type="journal article" date="2016" name="Nat. Commun.">
        <title>Thousands of microbial genomes shed light on interconnected biogeochemical processes in an aquifer system.</title>
        <authorList>
            <person name="Anantharaman K."/>
            <person name="Brown C.T."/>
            <person name="Hug L.A."/>
            <person name="Sharon I."/>
            <person name="Castelle C.J."/>
            <person name="Probst A.J."/>
            <person name="Thomas B.C."/>
            <person name="Singh A."/>
            <person name="Wilkins M.J."/>
            <person name="Karaoz U."/>
            <person name="Brodie E.L."/>
            <person name="Williams K.H."/>
            <person name="Hubbard S.S."/>
            <person name="Banfield J.F."/>
        </authorList>
    </citation>
    <scope>NUCLEOTIDE SEQUENCE [LARGE SCALE GENOMIC DNA]</scope>
</reference>